<dbReference type="AlphaFoldDB" id="A0A1U9NMF7"/>
<dbReference type="InterPro" id="IPR027558">
    <property type="entry name" value="Pre_pil_HX9DG_C"/>
</dbReference>
<gene>
    <name evidence="1" type="ORF">STSP2_02319</name>
</gene>
<dbReference type="PANTHER" id="PTHR30093">
    <property type="entry name" value="GENERAL SECRETION PATHWAY PROTEIN G"/>
    <property type="match status" value="1"/>
</dbReference>
<proteinExistence type="predicted"/>
<name>A0A1U9NMF7_9BACT</name>
<sequence length="265" mass="30372">MKKNAGFTLIELLIVIAIIALLLAIMLPALGKVKQKAQSVVCRNHLKTLGLGNSLYAGSYDSSYVPAVDASVPDEPTWNTSQSFRELVGVEDDEGLEQWVMPDEYLCPTDKHFRNDAFWASTNLSVNRISYGYNMTDWGRDSHDPYNLSGNIAAGDFRGLKEKDVRRPSNKLMFIDAGDIWVRKEGGDYKQYWDVYGHDTDRYKTEAGMWWATYYRHSEGANIVFFDGHVEHMDKEDVFNYTDAGSRDYRVNDRLWFVNPMNKGY</sequence>
<dbReference type="EMBL" id="CP019791">
    <property type="protein sequence ID" value="AQT69132.1"/>
    <property type="molecule type" value="Genomic_DNA"/>
</dbReference>
<dbReference type="STRING" id="1936003.STSP2_02319"/>
<dbReference type="NCBIfam" id="TIGR02532">
    <property type="entry name" value="IV_pilin_GFxxxE"/>
    <property type="match status" value="1"/>
</dbReference>
<dbReference type="InterPro" id="IPR012902">
    <property type="entry name" value="N_methyl_site"/>
</dbReference>
<dbReference type="KEGG" id="alus:STSP2_02319"/>
<dbReference type="PROSITE" id="PS00409">
    <property type="entry name" value="PROKAR_NTER_METHYL"/>
    <property type="match status" value="1"/>
</dbReference>
<evidence type="ECO:0000313" key="2">
    <source>
        <dbReference type="Proteomes" id="UP000189674"/>
    </source>
</evidence>
<accession>A0A1U9NMF7</accession>
<dbReference type="SUPFAM" id="SSF54523">
    <property type="entry name" value="Pili subunits"/>
    <property type="match status" value="1"/>
</dbReference>
<dbReference type="OrthoDB" id="241541at2"/>
<dbReference type="RefSeq" id="WP_146662673.1">
    <property type="nucleotide sequence ID" value="NZ_CP019791.1"/>
</dbReference>
<dbReference type="Gene3D" id="3.30.700.10">
    <property type="entry name" value="Glycoprotein, Type 4 Pilin"/>
    <property type="match status" value="1"/>
</dbReference>
<dbReference type="Pfam" id="PF07963">
    <property type="entry name" value="N_methyl"/>
    <property type="match status" value="1"/>
</dbReference>
<protein>
    <submittedName>
        <fullName evidence="1">Putative major pilin subunit</fullName>
    </submittedName>
</protein>
<dbReference type="InterPro" id="IPR045584">
    <property type="entry name" value="Pilin-like"/>
</dbReference>
<dbReference type="PANTHER" id="PTHR30093:SF2">
    <property type="entry name" value="TYPE II SECRETION SYSTEM PROTEIN H"/>
    <property type="match status" value="1"/>
</dbReference>
<evidence type="ECO:0000313" key="1">
    <source>
        <dbReference type="EMBL" id="AQT69132.1"/>
    </source>
</evidence>
<dbReference type="NCBIfam" id="TIGR04294">
    <property type="entry name" value="pre_pil_HX9DG"/>
    <property type="match status" value="1"/>
</dbReference>
<reference evidence="2" key="1">
    <citation type="submission" date="2017-02" db="EMBL/GenBank/DDBJ databases">
        <title>Comparative genomics and description of representatives of a novel lineage of planctomycetes thriving in anoxic sediments.</title>
        <authorList>
            <person name="Spring S."/>
            <person name="Bunk B."/>
            <person name="Sproer C."/>
        </authorList>
    </citation>
    <scope>NUCLEOTIDE SEQUENCE [LARGE SCALE GENOMIC DNA]</scope>
    <source>
        <strain evidence="2">ST-NAGAB-D1</strain>
    </source>
</reference>
<dbReference type="Proteomes" id="UP000189674">
    <property type="component" value="Chromosome"/>
</dbReference>
<keyword evidence="2" id="KW-1185">Reference proteome</keyword>
<organism evidence="1 2">
    <name type="scientific">Anaerohalosphaera lusitana</name>
    <dbReference type="NCBI Taxonomy" id="1936003"/>
    <lineage>
        <taxon>Bacteria</taxon>
        <taxon>Pseudomonadati</taxon>
        <taxon>Planctomycetota</taxon>
        <taxon>Phycisphaerae</taxon>
        <taxon>Sedimentisphaerales</taxon>
        <taxon>Anaerohalosphaeraceae</taxon>
        <taxon>Anaerohalosphaera</taxon>
    </lineage>
</organism>